<comment type="caution">
    <text evidence="1">The sequence shown here is derived from an EMBL/GenBank/DDBJ whole genome shotgun (WGS) entry which is preliminary data.</text>
</comment>
<evidence type="ECO:0000313" key="2">
    <source>
        <dbReference type="Proteomes" id="UP000027997"/>
    </source>
</evidence>
<dbReference type="EMBL" id="JOJP01000002">
    <property type="protein sequence ID" value="KEI69328.1"/>
    <property type="molecule type" value="Genomic_DNA"/>
</dbReference>
<sequence length="176" mass="20592">MEFYTLEEKLDLVASLLSRWICPEFEVSKRLVWELVFSNQCFANEFCHYLNELTPGLICEEEFENLPAEPILPIIEPINNYKDSRIFCVFTDQLSNYIDQLIGKIETILRSTNRADIIKSKAFIADLSQQHLIRLASYTPFCMPPTPSHIDQWRKSMPQHEWFKLRGEGGWVEGSE</sequence>
<name>A0A081K5A2_9GAMM</name>
<dbReference type="RefSeq" id="WP_020584038.1">
    <property type="nucleotide sequence ID" value="NZ_JOJP01000002.1"/>
</dbReference>
<protein>
    <submittedName>
        <fullName evidence="1">Uncharacterized protein</fullName>
    </submittedName>
</protein>
<organism evidence="1 2">
    <name type="scientific">Endozoicomonas elysicola</name>
    <dbReference type="NCBI Taxonomy" id="305900"/>
    <lineage>
        <taxon>Bacteria</taxon>
        <taxon>Pseudomonadati</taxon>
        <taxon>Pseudomonadota</taxon>
        <taxon>Gammaproteobacteria</taxon>
        <taxon>Oceanospirillales</taxon>
        <taxon>Endozoicomonadaceae</taxon>
        <taxon>Endozoicomonas</taxon>
    </lineage>
</organism>
<evidence type="ECO:0000313" key="1">
    <source>
        <dbReference type="EMBL" id="KEI69328.1"/>
    </source>
</evidence>
<accession>A0A081K5A2</accession>
<dbReference type="Proteomes" id="UP000027997">
    <property type="component" value="Unassembled WGS sequence"/>
</dbReference>
<reference evidence="1 2" key="1">
    <citation type="submission" date="2014-06" db="EMBL/GenBank/DDBJ databases">
        <title>Whole Genome Sequences of Three Symbiotic Endozoicomonas Bacteria.</title>
        <authorList>
            <person name="Neave M.J."/>
            <person name="Apprill A."/>
            <person name="Voolstra C.R."/>
        </authorList>
    </citation>
    <scope>NUCLEOTIDE SEQUENCE [LARGE SCALE GENOMIC DNA]</scope>
    <source>
        <strain evidence="1 2">DSM 22380</strain>
    </source>
</reference>
<keyword evidence="2" id="KW-1185">Reference proteome</keyword>
<gene>
    <name evidence="1" type="ORF">GV64_24590</name>
</gene>
<proteinExistence type="predicted"/>
<dbReference type="AlphaFoldDB" id="A0A081K5A2"/>